<evidence type="ECO:0000256" key="1">
    <source>
        <dbReference type="ARBA" id="ARBA00004370"/>
    </source>
</evidence>
<dbReference type="Gene3D" id="3.40.50.300">
    <property type="entry name" value="P-loop containing nucleotide triphosphate hydrolases"/>
    <property type="match status" value="2"/>
</dbReference>
<evidence type="ECO:0000256" key="8">
    <source>
        <dbReference type="ARBA" id="ARBA00022989"/>
    </source>
</evidence>
<dbReference type="PANTHER" id="PTHR24223">
    <property type="entry name" value="ATP-BINDING CASSETTE SUB-FAMILY C"/>
    <property type="match status" value="1"/>
</dbReference>
<dbReference type="Pfam" id="PF00664">
    <property type="entry name" value="ABC_membrane"/>
    <property type="match status" value="1"/>
</dbReference>
<evidence type="ECO:0000259" key="13">
    <source>
        <dbReference type="PROSITE" id="PS50929"/>
    </source>
</evidence>
<feature type="domain" description="ABC transporter" evidence="12">
    <location>
        <begin position="381"/>
        <end position="581"/>
    </location>
</feature>
<comment type="subcellular location">
    <subcellularLocation>
        <location evidence="1">Membrane</location>
    </subcellularLocation>
</comment>
<reference evidence="14 15" key="1">
    <citation type="journal article" date="2018" name="Proc. Natl. Acad. Sci. U.S.A.">
        <title>Draft genome sequence of Camellia sinensis var. sinensis provides insights into the evolution of the tea genome and tea quality.</title>
        <authorList>
            <person name="Wei C."/>
            <person name="Yang H."/>
            <person name="Wang S."/>
            <person name="Zhao J."/>
            <person name="Liu C."/>
            <person name="Gao L."/>
            <person name="Xia E."/>
            <person name="Lu Y."/>
            <person name="Tai Y."/>
            <person name="She G."/>
            <person name="Sun J."/>
            <person name="Cao H."/>
            <person name="Tong W."/>
            <person name="Gao Q."/>
            <person name="Li Y."/>
            <person name="Deng W."/>
            <person name="Jiang X."/>
            <person name="Wang W."/>
            <person name="Chen Q."/>
            <person name="Zhang S."/>
            <person name="Li H."/>
            <person name="Wu J."/>
            <person name="Wang P."/>
            <person name="Li P."/>
            <person name="Shi C."/>
            <person name="Zheng F."/>
            <person name="Jian J."/>
            <person name="Huang B."/>
            <person name="Shan D."/>
            <person name="Shi M."/>
            <person name="Fang C."/>
            <person name="Yue Y."/>
            <person name="Li F."/>
            <person name="Li D."/>
            <person name="Wei S."/>
            <person name="Han B."/>
            <person name="Jiang C."/>
            <person name="Yin Y."/>
            <person name="Xia T."/>
            <person name="Zhang Z."/>
            <person name="Bennetzen J.L."/>
            <person name="Zhao S."/>
            <person name="Wan X."/>
        </authorList>
    </citation>
    <scope>NUCLEOTIDE SEQUENCE [LARGE SCALE GENOMIC DNA]</scope>
    <source>
        <strain evidence="15">cv. Shuchazao</strain>
        <tissue evidence="14">Leaf</tissue>
    </source>
</reference>
<dbReference type="Gene3D" id="1.20.1560.10">
    <property type="entry name" value="ABC transporter type 1, transmembrane domain"/>
    <property type="match status" value="1"/>
</dbReference>
<dbReference type="PROSITE" id="PS50893">
    <property type="entry name" value="ABC_TRANSPORTER_2"/>
    <property type="match status" value="1"/>
</dbReference>
<sequence>MHTDICIYVYIYQHHQQSVQICSESFTVHDRWQRFTIMVHDLFRLVISGNGHNMFTSGGAGGATAIGVVCERVREGGKSSGGERAAKATSIVCEREEGESSGVNNIMNLVAQNYFRMNENSKCIFGFMEMALEKQREEGEPRIKGSTLRGIFSTSLIQWLTKVSSDLSVVDLELAFNINLSIASTWNTIFTLGVLVFLTRPILIVIISMVYITIVLQRFYSTSAKERVRINGITMSSMASYLAESNVGAVTIRAFGEEERFFSEYLQLVDANASSFFHKFSTNEWLIQCLEILNVIVLSGSVLAMTLHSYGASKSGFIRMALSYGLSLNATLVFSVQTLCLLENLIIAVERLEQYMHIHSEAPEIIQDNRPALNWPEIGRVEIHDLKQVRCRPNAPLVLRGISCIIEGGNKIGIVGRAGNGKTALISALFRLVEPTEGMIVIDDLNISTIGLHDLRSHFSVIPQDPTLFSRSMRYNLDPLEEHMDQEIWELFCLGRALLKRRKILVLDEATASIDNATDSIIQKIIRTEFEDCTIIAVAHRIPTVMDCTMVLAISDGQLVEYDEPTKLMSKEGSLFGQLVNEYWSHSGNSGGKSEDL</sequence>
<dbReference type="SUPFAM" id="SSF52540">
    <property type="entry name" value="P-loop containing nucleoside triphosphate hydrolases"/>
    <property type="match status" value="1"/>
</dbReference>
<evidence type="ECO:0000256" key="10">
    <source>
        <dbReference type="ARBA" id="ARBA00034018"/>
    </source>
</evidence>
<name>A0A4S4DIE2_CAMSN</name>
<dbReference type="CDD" id="cd03244">
    <property type="entry name" value="ABCC_MRP_domain2"/>
    <property type="match status" value="1"/>
</dbReference>
<keyword evidence="15" id="KW-1185">Reference proteome</keyword>
<evidence type="ECO:0000256" key="7">
    <source>
        <dbReference type="ARBA" id="ARBA00022840"/>
    </source>
</evidence>
<dbReference type="AlphaFoldDB" id="A0A4S4DIE2"/>
<dbReference type="GO" id="GO:0005524">
    <property type="term" value="F:ATP binding"/>
    <property type="evidence" value="ECO:0007669"/>
    <property type="project" value="UniProtKB-KW"/>
</dbReference>
<evidence type="ECO:0000256" key="11">
    <source>
        <dbReference type="SAM" id="Phobius"/>
    </source>
</evidence>
<evidence type="ECO:0000313" key="15">
    <source>
        <dbReference type="Proteomes" id="UP000306102"/>
    </source>
</evidence>
<dbReference type="InterPro" id="IPR027417">
    <property type="entry name" value="P-loop_NTPase"/>
</dbReference>
<dbReference type="InterPro" id="IPR036640">
    <property type="entry name" value="ABC1_TM_sf"/>
</dbReference>
<dbReference type="InterPro" id="IPR011527">
    <property type="entry name" value="ABC1_TM_dom"/>
</dbReference>
<organism evidence="14 15">
    <name type="scientific">Camellia sinensis var. sinensis</name>
    <name type="common">China tea</name>
    <dbReference type="NCBI Taxonomy" id="542762"/>
    <lineage>
        <taxon>Eukaryota</taxon>
        <taxon>Viridiplantae</taxon>
        <taxon>Streptophyta</taxon>
        <taxon>Embryophyta</taxon>
        <taxon>Tracheophyta</taxon>
        <taxon>Spermatophyta</taxon>
        <taxon>Magnoliopsida</taxon>
        <taxon>eudicotyledons</taxon>
        <taxon>Gunneridae</taxon>
        <taxon>Pentapetalae</taxon>
        <taxon>asterids</taxon>
        <taxon>Ericales</taxon>
        <taxon>Theaceae</taxon>
        <taxon>Camellia</taxon>
    </lineage>
</organism>
<comment type="similarity">
    <text evidence="2">Belongs to the ABC transporter superfamily. ABCC family. Conjugate transporter (TC 3.A.1.208) subfamily.</text>
</comment>
<evidence type="ECO:0000313" key="14">
    <source>
        <dbReference type="EMBL" id="THG02565.1"/>
    </source>
</evidence>
<dbReference type="SMART" id="SM00382">
    <property type="entry name" value="AAA"/>
    <property type="match status" value="1"/>
</dbReference>
<keyword evidence="6" id="KW-0547">Nucleotide-binding</keyword>
<dbReference type="InterPro" id="IPR003593">
    <property type="entry name" value="AAA+_ATPase"/>
</dbReference>
<dbReference type="InterPro" id="IPR050173">
    <property type="entry name" value="ABC_transporter_C-like"/>
</dbReference>
<keyword evidence="8 11" id="KW-1133">Transmembrane helix</keyword>
<protein>
    <recommendedName>
        <fullName evidence="3">ABC-type xenobiotic transporter</fullName>
        <ecNumber evidence="3">7.6.2.2</ecNumber>
    </recommendedName>
</protein>
<dbReference type="GO" id="GO:0016887">
    <property type="term" value="F:ATP hydrolysis activity"/>
    <property type="evidence" value="ECO:0007669"/>
    <property type="project" value="InterPro"/>
</dbReference>
<dbReference type="InterPro" id="IPR003439">
    <property type="entry name" value="ABC_transporter-like_ATP-bd"/>
</dbReference>
<evidence type="ECO:0000259" key="12">
    <source>
        <dbReference type="PROSITE" id="PS50893"/>
    </source>
</evidence>
<dbReference type="SUPFAM" id="SSF90123">
    <property type="entry name" value="ABC transporter transmembrane region"/>
    <property type="match status" value="1"/>
</dbReference>
<dbReference type="Proteomes" id="UP000306102">
    <property type="component" value="Unassembled WGS sequence"/>
</dbReference>
<comment type="caution">
    <text evidence="14">The sequence shown here is derived from an EMBL/GenBank/DDBJ whole genome shotgun (WGS) entry which is preliminary data.</text>
</comment>
<evidence type="ECO:0000256" key="3">
    <source>
        <dbReference type="ARBA" id="ARBA00012191"/>
    </source>
</evidence>
<dbReference type="EC" id="7.6.2.2" evidence="3"/>
<evidence type="ECO:0000256" key="6">
    <source>
        <dbReference type="ARBA" id="ARBA00022741"/>
    </source>
</evidence>
<feature type="domain" description="ABC transmembrane type-1" evidence="13">
    <location>
        <begin position="160"/>
        <end position="344"/>
    </location>
</feature>
<dbReference type="PROSITE" id="PS50929">
    <property type="entry name" value="ABC_TM1F"/>
    <property type="match status" value="1"/>
</dbReference>
<dbReference type="GO" id="GO:0016020">
    <property type="term" value="C:membrane"/>
    <property type="evidence" value="ECO:0007669"/>
    <property type="project" value="UniProtKB-SubCell"/>
</dbReference>
<feature type="transmembrane region" description="Helical" evidence="11">
    <location>
        <begin position="189"/>
        <end position="216"/>
    </location>
</feature>
<evidence type="ECO:0000256" key="2">
    <source>
        <dbReference type="ARBA" id="ARBA00009726"/>
    </source>
</evidence>
<accession>A0A4S4DIE2</accession>
<comment type="catalytic activity">
    <reaction evidence="10">
        <text>ATP + H2O + xenobioticSide 1 = ADP + phosphate + xenobioticSide 2.</text>
        <dbReference type="EC" id="7.6.2.2"/>
    </reaction>
</comment>
<gene>
    <name evidence="14" type="ORF">TEA_003120</name>
</gene>
<keyword evidence="5 11" id="KW-0812">Transmembrane</keyword>
<evidence type="ECO:0000256" key="4">
    <source>
        <dbReference type="ARBA" id="ARBA00022448"/>
    </source>
</evidence>
<dbReference type="STRING" id="542762.A0A4S4DIE2"/>
<proteinExistence type="inferred from homology"/>
<dbReference type="Pfam" id="PF00005">
    <property type="entry name" value="ABC_tran"/>
    <property type="match status" value="1"/>
</dbReference>
<evidence type="ECO:0000256" key="5">
    <source>
        <dbReference type="ARBA" id="ARBA00022692"/>
    </source>
</evidence>
<keyword evidence="4" id="KW-0813">Transport</keyword>
<keyword evidence="9 11" id="KW-0472">Membrane</keyword>
<evidence type="ECO:0000256" key="9">
    <source>
        <dbReference type="ARBA" id="ARBA00023136"/>
    </source>
</evidence>
<dbReference type="PANTHER" id="PTHR24223:SF369">
    <property type="entry name" value="ABC TRANSPORTER C FAMILY MEMBER 10"/>
    <property type="match status" value="1"/>
</dbReference>
<dbReference type="EMBL" id="SDRB02011156">
    <property type="protein sequence ID" value="THG02565.1"/>
    <property type="molecule type" value="Genomic_DNA"/>
</dbReference>
<keyword evidence="7" id="KW-0067">ATP-binding</keyword>
<dbReference type="GO" id="GO:0008559">
    <property type="term" value="F:ABC-type xenobiotic transporter activity"/>
    <property type="evidence" value="ECO:0007669"/>
    <property type="project" value="UniProtKB-EC"/>
</dbReference>